<dbReference type="InterPro" id="IPR036388">
    <property type="entry name" value="WH-like_DNA-bd_sf"/>
</dbReference>
<dbReference type="InterPro" id="IPR036390">
    <property type="entry name" value="WH_DNA-bd_sf"/>
</dbReference>
<dbReference type="PIRSF" id="PIRSF019455">
    <property type="entry name" value="CopR_AtkY"/>
    <property type="match status" value="1"/>
</dbReference>
<dbReference type="AlphaFoldDB" id="A0A9D1Z6B0"/>
<organism evidence="5 6">
    <name type="scientific">Candidatus Intestinimonas merdavium</name>
    <dbReference type="NCBI Taxonomy" id="2838622"/>
    <lineage>
        <taxon>Bacteria</taxon>
        <taxon>Bacillati</taxon>
        <taxon>Bacillota</taxon>
        <taxon>Clostridia</taxon>
        <taxon>Eubacteriales</taxon>
        <taxon>Intestinimonas</taxon>
    </lineage>
</organism>
<gene>
    <name evidence="5" type="ORF">H9826_09700</name>
</gene>
<evidence type="ECO:0000256" key="3">
    <source>
        <dbReference type="ARBA" id="ARBA00023125"/>
    </source>
</evidence>
<keyword evidence="4" id="KW-0804">Transcription</keyword>
<dbReference type="Pfam" id="PF03965">
    <property type="entry name" value="Penicillinase_R"/>
    <property type="match status" value="1"/>
</dbReference>
<proteinExistence type="inferred from homology"/>
<dbReference type="GO" id="GO:0045892">
    <property type="term" value="P:negative regulation of DNA-templated transcription"/>
    <property type="evidence" value="ECO:0007669"/>
    <property type="project" value="InterPro"/>
</dbReference>
<dbReference type="Gene3D" id="1.10.10.10">
    <property type="entry name" value="Winged helix-like DNA-binding domain superfamily/Winged helix DNA-binding domain"/>
    <property type="match status" value="1"/>
</dbReference>
<reference evidence="5" key="2">
    <citation type="submission" date="2021-04" db="EMBL/GenBank/DDBJ databases">
        <authorList>
            <person name="Gilroy R."/>
        </authorList>
    </citation>
    <scope>NUCLEOTIDE SEQUENCE</scope>
    <source>
        <strain evidence="5">CHK33-7979</strain>
    </source>
</reference>
<keyword evidence="2" id="KW-0805">Transcription regulation</keyword>
<evidence type="ECO:0000256" key="1">
    <source>
        <dbReference type="ARBA" id="ARBA00011046"/>
    </source>
</evidence>
<accession>A0A9D1Z6B0</accession>
<evidence type="ECO:0000256" key="4">
    <source>
        <dbReference type="ARBA" id="ARBA00023163"/>
    </source>
</evidence>
<evidence type="ECO:0000256" key="2">
    <source>
        <dbReference type="ARBA" id="ARBA00023015"/>
    </source>
</evidence>
<comment type="caution">
    <text evidence="5">The sequence shown here is derived from an EMBL/GenBank/DDBJ whole genome shotgun (WGS) entry which is preliminary data.</text>
</comment>
<dbReference type="EMBL" id="DXCX01000100">
    <property type="protein sequence ID" value="HIY74227.1"/>
    <property type="molecule type" value="Genomic_DNA"/>
</dbReference>
<evidence type="ECO:0000313" key="6">
    <source>
        <dbReference type="Proteomes" id="UP000886824"/>
    </source>
</evidence>
<keyword evidence="3" id="KW-0238">DNA-binding</keyword>
<reference evidence="5" key="1">
    <citation type="journal article" date="2021" name="PeerJ">
        <title>Extensive microbial diversity within the chicken gut microbiome revealed by metagenomics and culture.</title>
        <authorList>
            <person name="Gilroy R."/>
            <person name="Ravi A."/>
            <person name="Getino M."/>
            <person name="Pursley I."/>
            <person name="Horton D.L."/>
            <person name="Alikhan N.F."/>
            <person name="Baker D."/>
            <person name="Gharbi K."/>
            <person name="Hall N."/>
            <person name="Watson M."/>
            <person name="Adriaenssens E.M."/>
            <person name="Foster-Nyarko E."/>
            <person name="Jarju S."/>
            <person name="Secka A."/>
            <person name="Antonio M."/>
            <person name="Oren A."/>
            <person name="Chaudhuri R.R."/>
            <person name="La Ragione R."/>
            <person name="Hildebrand F."/>
            <person name="Pallen M.J."/>
        </authorList>
    </citation>
    <scope>NUCLEOTIDE SEQUENCE</scope>
    <source>
        <strain evidence="5">CHK33-7979</strain>
    </source>
</reference>
<comment type="similarity">
    <text evidence="1">Belongs to the BlaI transcriptional regulatory family.</text>
</comment>
<protein>
    <submittedName>
        <fullName evidence="5">BlaI/MecI/CopY family transcriptional regulator</fullName>
    </submittedName>
</protein>
<dbReference type="InterPro" id="IPR005650">
    <property type="entry name" value="BlaI_family"/>
</dbReference>
<dbReference type="SUPFAM" id="SSF46785">
    <property type="entry name" value="Winged helix' DNA-binding domain"/>
    <property type="match status" value="1"/>
</dbReference>
<dbReference type="Gene3D" id="1.10.4040.10">
    <property type="entry name" value="Penicillinase repressor domain"/>
    <property type="match status" value="1"/>
</dbReference>
<evidence type="ECO:0000313" key="5">
    <source>
        <dbReference type="EMBL" id="HIY74227.1"/>
    </source>
</evidence>
<name>A0A9D1Z6B0_9FIRM</name>
<dbReference type="GO" id="GO:0003677">
    <property type="term" value="F:DNA binding"/>
    <property type="evidence" value="ECO:0007669"/>
    <property type="project" value="UniProtKB-KW"/>
</dbReference>
<dbReference type="Proteomes" id="UP000886824">
    <property type="component" value="Unassembled WGS sequence"/>
</dbReference>
<sequence length="126" mass="14278">MKENRRLPESELDIMLVVWGSEGGITAPAILERLDRSLTASALHSYLKRLEEKGFLACVKEGKTNRYTPLVSQEEYQRSEGRSILQKLYGGSLSRFAAALYDGAPVTREEVDALQDLLDQLKEEYR</sequence>